<proteinExistence type="predicted"/>
<feature type="domain" description="N-acetyltransferase" evidence="1">
    <location>
        <begin position="11"/>
        <end position="187"/>
    </location>
</feature>
<reference evidence="2 3" key="1">
    <citation type="submission" date="2022-04" db="EMBL/GenBank/DDBJ databases">
        <title>Diverse halophilic archaea isolated from saline environments.</title>
        <authorList>
            <person name="Cui H.-L."/>
        </authorList>
    </citation>
    <scope>NUCLEOTIDE SEQUENCE [LARGE SCALE GENOMIC DNA]</scope>
    <source>
        <strain evidence="2 3">XZYJT49</strain>
    </source>
</reference>
<evidence type="ECO:0000259" key="1">
    <source>
        <dbReference type="PROSITE" id="PS51186"/>
    </source>
</evidence>
<dbReference type="Gene3D" id="3.40.630.30">
    <property type="match status" value="1"/>
</dbReference>
<dbReference type="KEGG" id="halx:M0R89_01570"/>
<dbReference type="GO" id="GO:1990189">
    <property type="term" value="F:protein N-terminal-serine acetyltransferase activity"/>
    <property type="evidence" value="ECO:0007669"/>
    <property type="project" value="TreeGrafter"/>
</dbReference>
<dbReference type="EMBL" id="CP096659">
    <property type="protein sequence ID" value="UPV74775.1"/>
    <property type="molecule type" value="Genomic_DNA"/>
</dbReference>
<dbReference type="Pfam" id="PF13302">
    <property type="entry name" value="Acetyltransf_3"/>
    <property type="match status" value="1"/>
</dbReference>
<keyword evidence="3" id="KW-1185">Reference proteome</keyword>
<protein>
    <submittedName>
        <fullName evidence="2">GNAT family N-acetyltransferase</fullName>
    </submittedName>
</protein>
<gene>
    <name evidence="2" type="ORF">M0R89_01570</name>
</gene>
<dbReference type="PROSITE" id="PS51186">
    <property type="entry name" value="GNAT"/>
    <property type="match status" value="1"/>
</dbReference>
<dbReference type="RefSeq" id="WP_248650818.1">
    <property type="nucleotide sequence ID" value="NZ_CP096659.1"/>
</dbReference>
<dbReference type="InterPro" id="IPR016181">
    <property type="entry name" value="Acyl_CoA_acyltransferase"/>
</dbReference>
<dbReference type="GO" id="GO:0008999">
    <property type="term" value="F:protein-N-terminal-alanine acetyltransferase activity"/>
    <property type="evidence" value="ECO:0007669"/>
    <property type="project" value="TreeGrafter"/>
</dbReference>
<dbReference type="InterPro" id="IPR051908">
    <property type="entry name" value="Ribosomal_N-acetyltransferase"/>
</dbReference>
<dbReference type="AlphaFoldDB" id="A0A8U0HUK4"/>
<dbReference type="PANTHER" id="PTHR43441">
    <property type="entry name" value="RIBOSOMAL-PROTEIN-SERINE ACETYLTRANSFERASE"/>
    <property type="match status" value="1"/>
</dbReference>
<name>A0A8U0HUK4_9EURY</name>
<sequence>MFPERVPTERLELTALTPENVDVLEFYRHSSHQNPHIEEITEYLPWDPHQSPKETLDFLRSRADAREAGEDAAYVIRPKEGEDGAGEIAGATELHADWERRTAILGMWLRKPFWGRGYSGERAAALMGVAFERLDLDVVAVRHHADNDKSRRAIEKYVERFGGQREGLLRNYGTSPDGPVDVSRYTVTREQWSEATKGD</sequence>
<evidence type="ECO:0000313" key="2">
    <source>
        <dbReference type="EMBL" id="UPV74775.1"/>
    </source>
</evidence>
<dbReference type="SUPFAM" id="SSF55729">
    <property type="entry name" value="Acyl-CoA N-acyltransferases (Nat)"/>
    <property type="match status" value="1"/>
</dbReference>
<evidence type="ECO:0000313" key="3">
    <source>
        <dbReference type="Proteomes" id="UP000830729"/>
    </source>
</evidence>
<organism evidence="2 3">
    <name type="scientific">Halorussus limi</name>
    <dbReference type="NCBI Taxonomy" id="2938695"/>
    <lineage>
        <taxon>Archaea</taxon>
        <taxon>Methanobacteriati</taxon>
        <taxon>Methanobacteriota</taxon>
        <taxon>Stenosarchaea group</taxon>
        <taxon>Halobacteria</taxon>
        <taxon>Halobacteriales</taxon>
        <taxon>Haladaptataceae</taxon>
        <taxon>Halorussus</taxon>
    </lineage>
</organism>
<dbReference type="Proteomes" id="UP000830729">
    <property type="component" value="Chromosome"/>
</dbReference>
<accession>A0A8U0HUK4</accession>
<dbReference type="GeneID" id="72183847"/>
<dbReference type="GO" id="GO:0005737">
    <property type="term" value="C:cytoplasm"/>
    <property type="evidence" value="ECO:0007669"/>
    <property type="project" value="TreeGrafter"/>
</dbReference>
<dbReference type="PANTHER" id="PTHR43441:SF11">
    <property type="entry name" value="RIBOSOMAL-PROTEIN-SERINE ACETYLTRANSFERASE"/>
    <property type="match status" value="1"/>
</dbReference>
<dbReference type="InterPro" id="IPR000182">
    <property type="entry name" value="GNAT_dom"/>
</dbReference>